<dbReference type="Proteomes" id="UP000000763">
    <property type="component" value="Chromosome 10"/>
</dbReference>
<protein>
    <submittedName>
        <fullName evidence="10">Gag-pol</fullName>
    </submittedName>
</protein>
<evidence type="ECO:0000256" key="3">
    <source>
        <dbReference type="ARBA" id="ARBA00022722"/>
    </source>
</evidence>
<dbReference type="PANTHER" id="PTHR48475:SF2">
    <property type="entry name" value="RIBONUCLEASE H"/>
    <property type="match status" value="1"/>
</dbReference>
<proteinExistence type="predicted"/>
<dbReference type="Gene3D" id="3.30.420.10">
    <property type="entry name" value="Ribonuclease H-like superfamily/Ribonuclease H"/>
    <property type="match status" value="1"/>
</dbReference>
<dbReference type="AlphaFoldDB" id="Q7G7D4"/>
<feature type="region of interest" description="Disordered" evidence="7">
    <location>
        <begin position="1"/>
        <end position="64"/>
    </location>
</feature>
<organism evidence="10 11">
    <name type="scientific">Oryza sativa subsp. japonica</name>
    <name type="common">Rice</name>
    <dbReference type="NCBI Taxonomy" id="39947"/>
    <lineage>
        <taxon>Eukaryota</taxon>
        <taxon>Viridiplantae</taxon>
        <taxon>Streptophyta</taxon>
        <taxon>Embryophyta</taxon>
        <taxon>Tracheophyta</taxon>
        <taxon>Spermatophyta</taxon>
        <taxon>Magnoliopsida</taxon>
        <taxon>Liliopsida</taxon>
        <taxon>Poales</taxon>
        <taxon>Poaceae</taxon>
        <taxon>BOP clade</taxon>
        <taxon>Oryzoideae</taxon>
        <taxon>Oryzeae</taxon>
        <taxon>Oryzinae</taxon>
        <taxon>Oryza</taxon>
        <taxon>Oryza sativa</taxon>
    </lineage>
</organism>
<feature type="domain" description="Integrase catalytic" evidence="8">
    <location>
        <begin position="908"/>
        <end position="1026"/>
    </location>
</feature>
<dbReference type="GO" id="GO:0015074">
    <property type="term" value="P:DNA integration"/>
    <property type="evidence" value="ECO:0007669"/>
    <property type="project" value="InterPro"/>
</dbReference>
<keyword evidence="2" id="KW-0548">Nucleotidyltransferase</keyword>
<dbReference type="PROSITE" id="PS50994">
    <property type="entry name" value="INTEGRASE"/>
    <property type="match status" value="1"/>
</dbReference>
<evidence type="ECO:0000256" key="4">
    <source>
        <dbReference type="ARBA" id="ARBA00022759"/>
    </source>
</evidence>
<dbReference type="InterPro" id="IPR001584">
    <property type="entry name" value="Integrase_cat-core"/>
</dbReference>
<feature type="compositionally biased region" description="Low complexity" evidence="7">
    <location>
        <begin position="531"/>
        <end position="542"/>
    </location>
</feature>
<evidence type="ECO:0000256" key="5">
    <source>
        <dbReference type="ARBA" id="ARBA00022801"/>
    </source>
</evidence>
<dbReference type="InterPro" id="IPR012337">
    <property type="entry name" value="RNaseH-like_sf"/>
</dbReference>
<dbReference type="EMBL" id="AC091238">
    <property type="protein sequence ID" value="AAK70625.1"/>
    <property type="molecule type" value="Genomic_DNA"/>
</dbReference>
<feature type="compositionally biased region" description="Basic and acidic residues" evidence="7">
    <location>
        <begin position="313"/>
        <end position="327"/>
    </location>
</feature>
<dbReference type="GO" id="GO:0004519">
    <property type="term" value="F:endonuclease activity"/>
    <property type="evidence" value="ECO:0007669"/>
    <property type="project" value="UniProtKB-KW"/>
</dbReference>
<evidence type="ECO:0000256" key="7">
    <source>
        <dbReference type="SAM" id="MobiDB-lite"/>
    </source>
</evidence>
<dbReference type="EMBL" id="AC092173">
    <property type="protein sequence ID" value="AAL76197.1"/>
    <property type="molecule type" value="Genomic_DNA"/>
</dbReference>
<dbReference type="GO" id="GO:0016787">
    <property type="term" value="F:hydrolase activity"/>
    <property type="evidence" value="ECO:0007669"/>
    <property type="project" value="UniProtKB-KW"/>
</dbReference>
<dbReference type="SUPFAM" id="SSF53098">
    <property type="entry name" value="Ribonuclease H-like"/>
    <property type="match status" value="1"/>
</dbReference>
<evidence type="ECO:0000256" key="2">
    <source>
        <dbReference type="ARBA" id="ARBA00022695"/>
    </source>
</evidence>
<dbReference type="InterPro" id="IPR043502">
    <property type="entry name" value="DNA/RNA_pol_sf"/>
</dbReference>
<feature type="region of interest" description="Disordered" evidence="7">
    <location>
        <begin position="487"/>
        <end position="576"/>
    </location>
</feature>
<evidence type="ECO:0000256" key="1">
    <source>
        <dbReference type="ARBA" id="ARBA00022679"/>
    </source>
</evidence>
<reference evidence="10" key="1">
    <citation type="submission" date="2002-02" db="EMBL/GenBank/DDBJ databases">
        <title>Rice Genomic Sequence.</title>
        <authorList>
            <person name="Wing R.A."/>
            <person name="Yu Y."/>
            <person name="Soderlund C."/>
            <person name="Chen M."/>
            <person name="Kim H.-R."/>
            <person name="Rambo T."/>
            <person name="Saski C."/>
            <person name="Henry D."/>
            <person name="Oates R."/>
            <person name="Simmons J."/>
            <person name="Wilson R."/>
            <person name="Minx P."/>
            <person name="Du H."/>
        </authorList>
    </citation>
    <scope>NUCLEOTIDE SEQUENCE</scope>
</reference>
<keyword evidence="1" id="KW-0808">Transferase</keyword>
<reference evidence="9" key="2">
    <citation type="submission" date="2002-02" db="EMBL/GenBank/DDBJ databases">
        <title>Rice Genomic Sequence.</title>
        <authorList>
            <person name="Wing R.A."/>
            <person name="Frisch D."/>
            <person name="Presting G."/>
            <person name="Wood T."/>
            <person name="Yu Y."/>
            <person name="Soderlund C."/>
            <person name="Kim H.-R."/>
            <person name="Rambo T."/>
            <person name="Henry D."/>
            <person name="Simmons J."/>
            <person name="Wilson R."/>
            <person name="Minx P."/>
            <person name="Du H."/>
        </authorList>
    </citation>
    <scope>NUCLEOTIDE SEQUENCE</scope>
</reference>
<accession>Q7G7D4</accession>
<dbReference type="GO" id="GO:0003676">
    <property type="term" value="F:nucleic acid binding"/>
    <property type="evidence" value="ECO:0007669"/>
    <property type="project" value="InterPro"/>
</dbReference>
<dbReference type="InterPro" id="IPR041373">
    <property type="entry name" value="RT_RNaseH"/>
</dbReference>
<dbReference type="Pfam" id="PF17917">
    <property type="entry name" value="RT_RNaseH"/>
    <property type="match status" value="1"/>
</dbReference>
<feature type="compositionally biased region" description="Basic and acidic residues" evidence="7">
    <location>
        <begin position="334"/>
        <end position="345"/>
    </location>
</feature>
<dbReference type="GO" id="GO:0003964">
    <property type="term" value="F:RNA-directed DNA polymerase activity"/>
    <property type="evidence" value="ECO:0007669"/>
    <property type="project" value="UniProtKB-KW"/>
</dbReference>
<dbReference type="InterPro" id="IPR036397">
    <property type="entry name" value="RNaseH_sf"/>
</dbReference>
<gene>
    <name evidence="10" type="ORF">OSJNBa0095J15.9</name>
    <name evidence="9" type="ORF">OSJNBb0022I16.4</name>
</gene>
<feature type="region of interest" description="Disordered" evidence="7">
    <location>
        <begin position="228"/>
        <end position="287"/>
    </location>
</feature>
<dbReference type="SUPFAM" id="SSF56672">
    <property type="entry name" value="DNA/RNA polymerases"/>
    <property type="match status" value="1"/>
</dbReference>
<evidence type="ECO:0000256" key="6">
    <source>
        <dbReference type="ARBA" id="ARBA00022918"/>
    </source>
</evidence>
<feature type="compositionally biased region" description="Basic and acidic residues" evidence="7">
    <location>
        <begin position="16"/>
        <end position="39"/>
    </location>
</feature>
<sequence length="1081" mass="120347">MAPTSSGASGSRRHHDGLYGEQDTRINIERRRDEHRAARMGEGASSSAVPCSSSRGGPPTTFTPGGTGCRAFVASLRNVRWPPKFRPNLMEKYDGSINPSEFPQIYTTIIVAAGGGGDDRVMVNYFPMALKGEEADLHAVQWKDDESLRSYIQRFCQVRNTIPCIPAHAVIYAFRNGVRHNRMLEKITSKEPKTTAELLELADKVARKEEAWAWNSPSTGAAAAAALESVPHSKQRDRRGKWKPACSDDEGHVLAADGPSRAPCKEKATGDKPSSTAPSGEGRSADKWCSVNNTYRHNLADCRSVKNLAERFRKADEEKRQSRREGKAPATPANDRRGEAKKKAPADIAWKPSDMPGVPREVIEYRLAMWSGARPIRQKVRRQGPEWQAFIREENAGPTFQRMTRITLSNQIEHNVEAYVDDLVVKTRHLDTLLQDLAETFDSLRSTRMKLIPEKCLFAPGPEEPLLLYLAATPHTMSAALVVERDEGDPHCEPGYEEGPGAPLTSDGPSSPDGPVPEAPNPGEGPKAPVGGREALAGGLEAYNPDMAQDPPEAPDNGSPRPAAPDNKDRPRRKVQRPVYFVSEALRDAKTRYPQAQNMLYAVLMASRKLRHYFQAHRVSVVTSYPLGQILHNREGTGRVVKWAIELAEFDLHFEPRHAIKSQVLADFIAEWTPVDYPVSSNVTSPPEMEETQTPTFVPGTGLCTSTAPSTFKSPKSTSAPTRKWTHTSAKYDAWNATSTDSSSGTCPGATVQLLTSCRALPPGNFEKRLAQSSARMDPPRDPDATASGLSPDDPRASGPEGVDPDPPCQVVWMTDIRAYLDNNTLPEDRAKAEKLARISKRHVLVEWTLYRSAANGILLKCIFWEQGVKLIADAHQGFYWPTLLQDTQEWVRRCKFTKWPEAYPVVKIDKHSALKFIRGITSRFRVPNRIITDNDTQFTSELFGDYCDDMGIKLCFASPAHPKSNGQVKRANAEILKGLKTKAYNVLKKHGDSWLEELPAVLWANRTTPSRATRETPFFLVYGAEAVLPSELSLGLPRVTLYDEANHDDLRRDDLDYLEERRMRAALRAARYQQSLWRYH</sequence>
<feature type="region of interest" description="Disordered" evidence="7">
    <location>
        <begin position="313"/>
        <end position="353"/>
    </location>
</feature>
<keyword evidence="6" id="KW-0695">RNA-directed DNA polymerase</keyword>
<reference evidence="11" key="4">
    <citation type="journal article" date="2008" name="Nucleic Acids Res.">
        <title>The rice annotation project database (RAP-DB): 2008 update.</title>
        <authorList>
            <consortium name="The rice annotation project (RAP)"/>
        </authorList>
    </citation>
    <scope>GENOME REANNOTATION</scope>
    <source>
        <strain evidence="11">cv. Nipponbare</strain>
    </source>
</reference>
<dbReference type="Gene3D" id="3.30.70.270">
    <property type="match status" value="1"/>
</dbReference>
<evidence type="ECO:0000313" key="11">
    <source>
        <dbReference type="Proteomes" id="UP000000763"/>
    </source>
</evidence>
<keyword evidence="4" id="KW-0255">Endonuclease</keyword>
<feature type="compositionally biased region" description="Basic residues" evidence="7">
    <location>
        <begin position="233"/>
        <end position="242"/>
    </location>
</feature>
<feature type="region of interest" description="Disordered" evidence="7">
    <location>
        <begin position="683"/>
        <end position="727"/>
    </location>
</feature>
<feature type="region of interest" description="Disordered" evidence="7">
    <location>
        <begin position="770"/>
        <end position="808"/>
    </location>
</feature>
<evidence type="ECO:0000313" key="9">
    <source>
        <dbReference type="EMBL" id="AAK70625.1"/>
    </source>
</evidence>
<feature type="compositionally biased region" description="Polar residues" evidence="7">
    <location>
        <begin position="703"/>
        <end position="721"/>
    </location>
</feature>
<keyword evidence="5" id="KW-0378">Hydrolase</keyword>
<dbReference type="InterPro" id="IPR043128">
    <property type="entry name" value="Rev_trsase/Diguanyl_cyclase"/>
</dbReference>
<evidence type="ECO:0000259" key="8">
    <source>
        <dbReference type="PROSITE" id="PS50994"/>
    </source>
</evidence>
<name>Q7G7D4_ORYSJ</name>
<keyword evidence="3" id="KW-0540">Nuclease</keyword>
<feature type="compositionally biased region" description="Low complexity" evidence="7">
    <location>
        <begin position="45"/>
        <end position="64"/>
    </location>
</feature>
<reference evidence="11" key="3">
    <citation type="journal article" date="2005" name="Nature">
        <title>The map-based sequence of the rice genome.</title>
        <authorList>
            <consortium name="International rice genome sequencing project (IRGSP)"/>
            <person name="Matsumoto T."/>
            <person name="Wu J."/>
            <person name="Kanamori H."/>
            <person name="Katayose Y."/>
            <person name="Fujisawa M."/>
            <person name="Namiki N."/>
            <person name="Mizuno H."/>
            <person name="Yamamoto K."/>
            <person name="Antonio B.A."/>
            <person name="Baba T."/>
            <person name="Sakata K."/>
            <person name="Nagamura Y."/>
            <person name="Aoki H."/>
            <person name="Arikawa K."/>
            <person name="Arita K."/>
            <person name="Bito T."/>
            <person name="Chiden Y."/>
            <person name="Fujitsuka N."/>
            <person name="Fukunaka R."/>
            <person name="Hamada M."/>
            <person name="Harada C."/>
            <person name="Hayashi A."/>
            <person name="Hijishita S."/>
            <person name="Honda M."/>
            <person name="Hosokawa S."/>
            <person name="Ichikawa Y."/>
            <person name="Idonuma A."/>
            <person name="Iijima M."/>
            <person name="Ikeda M."/>
            <person name="Ikeno M."/>
            <person name="Ito K."/>
            <person name="Ito S."/>
            <person name="Ito T."/>
            <person name="Ito Y."/>
            <person name="Ito Y."/>
            <person name="Iwabuchi A."/>
            <person name="Kamiya K."/>
            <person name="Karasawa W."/>
            <person name="Kurita K."/>
            <person name="Katagiri S."/>
            <person name="Kikuta A."/>
            <person name="Kobayashi H."/>
            <person name="Kobayashi N."/>
            <person name="Machita K."/>
            <person name="Maehara T."/>
            <person name="Masukawa M."/>
            <person name="Mizubayashi T."/>
            <person name="Mukai Y."/>
            <person name="Nagasaki H."/>
            <person name="Nagata Y."/>
            <person name="Naito S."/>
            <person name="Nakashima M."/>
            <person name="Nakama Y."/>
            <person name="Nakamichi Y."/>
            <person name="Nakamura M."/>
            <person name="Meguro A."/>
            <person name="Negishi M."/>
            <person name="Ohta I."/>
            <person name="Ohta T."/>
            <person name="Okamoto M."/>
            <person name="Ono N."/>
            <person name="Saji S."/>
            <person name="Sakaguchi M."/>
            <person name="Sakai K."/>
            <person name="Shibata M."/>
            <person name="Shimokawa T."/>
            <person name="Song J."/>
            <person name="Takazaki Y."/>
            <person name="Terasawa K."/>
            <person name="Tsugane M."/>
            <person name="Tsuji K."/>
            <person name="Ueda S."/>
            <person name="Waki K."/>
            <person name="Yamagata H."/>
            <person name="Yamamoto M."/>
            <person name="Yamamoto S."/>
            <person name="Yamane H."/>
            <person name="Yoshiki S."/>
            <person name="Yoshihara R."/>
            <person name="Yukawa K."/>
            <person name="Zhong H."/>
            <person name="Yano M."/>
            <person name="Yuan Q."/>
            <person name="Ouyang S."/>
            <person name="Liu J."/>
            <person name="Jones K.M."/>
            <person name="Gansberger K."/>
            <person name="Moffat K."/>
            <person name="Hill J."/>
            <person name="Bera J."/>
            <person name="Fadrosh D."/>
            <person name="Jin S."/>
            <person name="Johri S."/>
            <person name="Kim M."/>
            <person name="Overton L."/>
            <person name="Reardon M."/>
            <person name="Tsitrin T."/>
            <person name="Vuong H."/>
            <person name="Weaver B."/>
            <person name="Ciecko A."/>
            <person name="Tallon L."/>
            <person name="Jackson J."/>
            <person name="Pai G."/>
            <person name="Aken S.V."/>
            <person name="Utterback T."/>
            <person name="Reidmuller S."/>
            <person name="Feldblyum T."/>
            <person name="Hsiao J."/>
            <person name="Zismann V."/>
            <person name="Iobst S."/>
            <person name="de Vazeille A.R."/>
            <person name="Buell C.R."/>
            <person name="Ying K."/>
            <person name="Li Y."/>
            <person name="Lu T."/>
            <person name="Huang Y."/>
            <person name="Zhao Q."/>
            <person name="Feng Q."/>
            <person name="Zhang L."/>
            <person name="Zhu J."/>
            <person name="Weng Q."/>
            <person name="Mu J."/>
            <person name="Lu Y."/>
            <person name="Fan D."/>
            <person name="Liu Y."/>
            <person name="Guan J."/>
            <person name="Zhang Y."/>
            <person name="Yu S."/>
            <person name="Liu X."/>
            <person name="Zhang Y."/>
            <person name="Hong G."/>
            <person name="Han B."/>
            <person name="Choisne N."/>
            <person name="Demange N."/>
            <person name="Orjeda G."/>
            <person name="Samain S."/>
            <person name="Cattolico L."/>
            <person name="Pelletier E."/>
            <person name="Couloux A."/>
            <person name="Segurens B."/>
            <person name="Wincker P."/>
            <person name="D'Hont A."/>
            <person name="Scarpelli C."/>
            <person name="Weissenbach J."/>
            <person name="Salanoubat M."/>
            <person name="Quetier F."/>
            <person name="Yu Y."/>
            <person name="Kim H.R."/>
            <person name="Rambo T."/>
            <person name="Currie J."/>
            <person name="Collura K."/>
            <person name="Luo M."/>
            <person name="Yang T."/>
            <person name="Ammiraju J.S.S."/>
            <person name="Engler F."/>
            <person name="Soderlund C."/>
            <person name="Wing R.A."/>
            <person name="Palmer L.E."/>
            <person name="de la Bastide M."/>
            <person name="Spiegel L."/>
            <person name="Nascimento L."/>
            <person name="Zutavern T."/>
            <person name="O'Shaughnessy A."/>
            <person name="Dike S."/>
            <person name="Dedhia N."/>
            <person name="Preston R."/>
            <person name="Balija V."/>
            <person name="McCombie W.R."/>
            <person name="Chow T."/>
            <person name="Chen H."/>
            <person name="Chung M."/>
            <person name="Chen C."/>
            <person name="Shaw J."/>
            <person name="Wu H."/>
            <person name="Hsiao K."/>
            <person name="Chao Y."/>
            <person name="Chu M."/>
            <person name="Cheng C."/>
            <person name="Hour A."/>
            <person name="Lee P."/>
            <person name="Lin S."/>
            <person name="Lin Y."/>
            <person name="Liou J."/>
            <person name="Liu S."/>
            <person name="Hsing Y."/>
            <person name="Raghuvanshi S."/>
            <person name="Mohanty A."/>
            <person name="Bharti A.K."/>
            <person name="Gaur A."/>
            <person name="Gupta V."/>
            <person name="Kumar D."/>
            <person name="Ravi V."/>
            <person name="Vij S."/>
            <person name="Kapur A."/>
            <person name="Khurana P."/>
            <person name="Khurana P."/>
            <person name="Khurana J.P."/>
            <person name="Tyagi A.K."/>
            <person name="Gaikwad K."/>
            <person name="Singh A."/>
            <person name="Dalal V."/>
            <person name="Srivastava S."/>
            <person name="Dixit A."/>
            <person name="Pal A.K."/>
            <person name="Ghazi I.A."/>
            <person name="Yadav M."/>
            <person name="Pandit A."/>
            <person name="Bhargava A."/>
            <person name="Sureshbabu K."/>
            <person name="Batra K."/>
            <person name="Sharma T.R."/>
            <person name="Mohapatra T."/>
            <person name="Singh N.K."/>
            <person name="Messing J."/>
            <person name="Nelson A.B."/>
            <person name="Fuks G."/>
            <person name="Kavchok S."/>
            <person name="Keizer G."/>
            <person name="Linton E."/>
            <person name="Llaca V."/>
            <person name="Song R."/>
            <person name="Tanyolac B."/>
            <person name="Young S."/>
            <person name="Ho-Il K."/>
            <person name="Hahn J.H."/>
            <person name="Sangsakoo G."/>
            <person name="Vanavichit A."/>
            <person name="de Mattos Luiz.A.T."/>
            <person name="Zimmer P.D."/>
            <person name="Malone G."/>
            <person name="Dellagostin O."/>
            <person name="de Oliveira A.C."/>
            <person name="Bevan M."/>
            <person name="Bancroft I."/>
            <person name="Minx P."/>
            <person name="Cordum H."/>
            <person name="Wilson R."/>
            <person name="Cheng Z."/>
            <person name="Jin W."/>
            <person name="Jiang J."/>
            <person name="Leong S.A."/>
            <person name="Iwama H."/>
            <person name="Gojobori T."/>
            <person name="Itoh T."/>
            <person name="Niimura Y."/>
            <person name="Fujii Y."/>
            <person name="Habara T."/>
            <person name="Sakai H."/>
            <person name="Sato Y."/>
            <person name="Wilson G."/>
            <person name="Kumar K."/>
            <person name="McCouch S."/>
            <person name="Juretic N."/>
            <person name="Hoen D."/>
            <person name="Wright S."/>
            <person name="Bruskiewich R."/>
            <person name="Bureau T."/>
            <person name="Miyao A."/>
            <person name="Hirochika H."/>
            <person name="Nishikawa T."/>
            <person name="Kadowaki K."/>
            <person name="Sugiura M."/>
            <person name="Burr B."/>
            <person name="Sasaki T."/>
        </authorList>
    </citation>
    <scope>NUCLEOTIDE SEQUENCE [LARGE SCALE GENOMIC DNA]</scope>
    <source>
        <strain evidence="11">cv. Nipponbare</strain>
    </source>
</reference>
<dbReference type="PANTHER" id="PTHR48475">
    <property type="entry name" value="RIBONUCLEASE H"/>
    <property type="match status" value="1"/>
</dbReference>
<evidence type="ECO:0000313" key="10">
    <source>
        <dbReference type="EMBL" id="AAL76197.1"/>
    </source>
</evidence>